<gene>
    <name evidence="1" type="ORF">ACFQRG_18900</name>
</gene>
<name>A0ABW2PZY7_9BACL</name>
<dbReference type="Proteomes" id="UP001596505">
    <property type="component" value="Unassembled WGS sequence"/>
</dbReference>
<evidence type="ECO:0000313" key="2">
    <source>
        <dbReference type="Proteomes" id="UP001596505"/>
    </source>
</evidence>
<comment type="caution">
    <text evidence="1">The sequence shown here is derived from an EMBL/GenBank/DDBJ whole genome shotgun (WGS) entry which is preliminary data.</text>
</comment>
<evidence type="ECO:0000313" key="1">
    <source>
        <dbReference type="EMBL" id="MFC7394984.1"/>
    </source>
</evidence>
<sequence>MLKVKVKLKGKRKFTVPLPYTLLRAGGWIATSPLLWKFVNSKFIQKNVDENTKSFIPMSIDRREVRHLLREIKRYRGLTIVEVKDKDGAEVVIRL</sequence>
<dbReference type="EMBL" id="JBHTCO010000041">
    <property type="protein sequence ID" value="MFC7394984.1"/>
    <property type="molecule type" value="Genomic_DNA"/>
</dbReference>
<dbReference type="RefSeq" id="WP_380969015.1">
    <property type="nucleotide sequence ID" value="NZ_JBHTCO010000041.1"/>
</dbReference>
<reference evidence="2" key="1">
    <citation type="journal article" date="2019" name="Int. J. Syst. Evol. Microbiol.">
        <title>The Global Catalogue of Microorganisms (GCM) 10K type strain sequencing project: providing services to taxonomists for standard genome sequencing and annotation.</title>
        <authorList>
            <consortium name="The Broad Institute Genomics Platform"/>
            <consortium name="The Broad Institute Genome Sequencing Center for Infectious Disease"/>
            <person name="Wu L."/>
            <person name="Ma J."/>
        </authorList>
    </citation>
    <scope>NUCLEOTIDE SEQUENCE [LARGE SCALE GENOMIC DNA]</scope>
    <source>
        <strain evidence="2">CGMCC 1.16305</strain>
    </source>
</reference>
<keyword evidence="2" id="KW-1185">Reference proteome</keyword>
<organism evidence="1 2">
    <name type="scientific">Scopulibacillus cellulosilyticus</name>
    <dbReference type="NCBI Taxonomy" id="2665665"/>
    <lineage>
        <taxon>Bacteria</taxon>
        <taxon>Bacillati</taxon>
        <taxon>Bacillota</taxon>
        <taxon>Bacilli</taxon>
        <taxon>Bacillales</taxon>
        <taxon>Sporolactobacillaceae</taxon>
        <taxon>Scopulibacillus</taxon>
    </lineage>
</organism>
<accession>A0ABW2PZY7</accession>
<protein>
    <submittedName>
        <fullName evidence="1">Uncharacterized protein</fullName>
    </submittedName>
</protein>
<proteinExistence type="predicted"/>